<keyword evidence="12 24" id="KW-0472">Membrane</keyword>
<comment type="caution">
    <text evidence="26">The sequence shown here is derived from an EMBL/GenBank/DDBJ whole genome shotgun (WGS) entry which is preliminary data.</text>
</comment>
<keyword evidence="17" id="KW-0393">Immunoglobulin domain</keyword>
<dbReference type="FunFam" id="1.10.510.10:FF:000554">
    <property type="entry name" value="Predicted protein"/>
    <property type="match status" value="1"/>
</dbReference>
<evidence type="ECO:0000256" key="10">
    <source>
        <dbReference type="ARBA" id="ARBA00022840"/>
    </source>
</evidence>
<feature type="domain" description="Protein kinase" evidence="25">
    <location>
        <begin position="172"/>
        <end position="437"/>
    </location>
</feature>
<evidence type="ECO:0000313" key="27">
    <source>
        <dbReference type="Proteomes" id="UP000288716"/>
    </source>
</evidence>
<evidence type="ECO:0000256" key="23">
    <source>
        <dbReference type="PROSITE-ProRule" id="PRU10141"/>
    </source>
</evidence>
<evidence type="ECO:0000256" key="6">
    <source>
        <dbReference type="ARBA" id="ARBA00022729"/>
    </source>
</evidence>
<dbReference type="GO" id="GO:0005524">
    <property type="term" value="F:ATP binding"/>
    <property type="evidence" value="ECO:0007669"/>
    <property type="project" value="UniProtKB-UniRule"/>
</dbReference>
<evidence type="ECO:0000256" key="4">
    <source>
        <dbReference type="ARBA" id="ARBA00022679"/>
    </source>
</evidence>
<evidence type="ECO:0000256" key="12">
    <source>
        <dbReference type="ARBA" id="ARBA00023136"/>
    </source>
</evidence>
<keyword evidence="3" id="KW-0597">Phosphoprotein</keyword>
<dbReference type="PANTHER" id="PTHR24416">
    <property type="entry name" value="TYROSINE-PROTEIN KINASE RECEPTOR"/>
    <property type="match status" value="1"/>
</dbReference>
<keyword evidence="15" id="KW-0675">Receptor</keyword>
<keyword evidence="6" id="KW-0732">Signal</keyword>
<keyword evidence="22" id="KW-0479">Metal-binding</keyword>
<reference evidence="26 27" key="1">
    <citation type="journal article" date="2018" name="Gigascience">
        <title>Genomes of trombidid mites reveal novel predicted allergens and laterally-transferred genes associated with secondary metabolism.</title>
        <authorList>
            <person name="Dong X."/>
            <person name="Chaisiri K."/>
            <person name="Xia D."/>
            <person name="Armstrong S.D."/>
            <person name="Fang Y."/>
            <person name="Donnelly M.J."/>
            <person name="Kadowaki T."/>
            <person name="McGarry J.W."/>
            <person name="Darby A.C."/>
            <person name="Makepeace B.L."/>
        </authorList>
    </citation>
    <scope>NUCLEOTIDE SEQUENCE [LARGE SCALE GENOMIC DNA]</scope>
    <source>
        <strain evidence="26">UoL-UT</strain>
    </source>
</reference>
<evidence type="ECO:0000259" key="25">
    <source>
        <dbReference type="PROSITE" id="PS50011"/>
    </source>
</evidence>
<sequence>MANGCTKRLNFGLSKISDDNVTSLFLRNVTERDFGYYMCMAENYHGASTRLILLNRLRDALSFVYHSQTKENNSYINYGGMCVAAVFIIFLFAFIVSKFRKSKETIVNAEKTYVIQKNVVCVKEMKSAVKPFAPQFRIEEIQKSCTPLKYDQIIVRYNIPVDIQWEVSRNRVEINEKIGEGAFGLVFKAKLKVCDSESTKEVAIKTLKLEHRDEDVISLLQEIEIMKKVGKHENVISLLGCCLKKGPVLLIMECAANGNLRNFLTKLANYPNQLTTHDFVNFAVQIASGMQHLACKGCVHRDLAARNVLVDDENVMKISDFGLTRNLNSFGYYKVQNTDQLLPVRWMAPEAWSDNQFSTKSDVWSFGVLLWEIFTFAAQPYDSIDDIASLWSQIANGLRLSQPDSCSHSIYKLMTRCWNENASQRPDFSEIIYYLRK</sequence>
<evidence type="ECO:0000256" key="17">
    <source>
        <dbReference type="ARBA" id="ARBA00023319"/>
    </source>
</evidence>
<dbReference type="GO" id="GO:0005886">
    <property type="term" value="C:plasma membrane"/>
    <property type="evidence" value="ECO:0007669"/>
    <property type="project" value="TreeGrafter"/>
</dbReference>
<keyword evidence="16" id="KW-0325">Glycoprotein</keyword>
<keyword evidence="14" id="KW-1015">Disulfide bond</keyword>
<protein>
    <recommendedName>
        <fullName evidence="2">receptor protein-tyrosine kinase</fullName>
        <ecNumber evidence="2">2.7.10.1</ecNumber>
    </recommendedName>
</protein>
<keyword evidence="4" id="KW-0808">Transferase</keyword>
<comment type="subcellular location">
    <subcellularLocation>
        <location evidence="1">Membrane</location>
        <topology evidence="1">Single-pass membrane protein</topology>
    </subcellularLocation>
</comment>
<feature type="binding site" evidence="22">
    <location>
        <position position="320"/>
    </location>
    <ligand>
        <name>Mg(2+)</name>
        <dbReference type="ChEBI" id="CHEBI:18420"/>
    </ligand>
</feature>
<keyword evidence="22" id="KW-0460">Magnesium</keyword>
<dbReference type="Gene3D" id="3.30.200.20">
    <property type="entry name" value="Phosphorylase Kinase, domain 1"/>
    <property type="match status" value="1"/>
</dbReference>
<dbReference type="PROSITE" id="PS00107">
    <property type="entry name" value="PROTEIN_KINASE_ATP"/>
    <property type="match status" value="1"/>
</dbReference>
<dbReference type="GO" id="GO:0004714">
    <property type="term" value="F:transmembrane receptor protein tyrosine kinase activity"/>
    <property type="evidence" value="ECO:0007669"/>
    <property type="project" value="UniProtKB-EC"/>
</dbReference>
<evidence type="ECO:0000256" key="15">
    <source>
        <dbReference type="ARBA" id="ARBA00023170"/>
    </source>
</evidence>
<feature type="binding site" evidence="22">
    <location>
        <position position="307"/>
    </location>
    <ligand>
        <name>Mg(2+)</name>
        <dbReference type="ChEBI" id="CHEBI:18420"/>
    </ligand>
</feature>
<dbReference type="PROSITE" id="PS00109">
    <property type="entry name" value="PROTEIN_KINASE_TYR"/>
    <property type="match status" value="1"/>
</dbReference>
<dbReference type="VEuPathDB" id="VectorBase:LDEU009192"/>
<dbReference type="Gene3D" id="1.10.510.10">
    <property type="entry name" value="Transferase(Phosphotransferase) domain 1"/>
    <property type="match status" value="1"/>
</dbReference>
<dbReference type="InterPro" id="IPR020635">
    <property type="entry name" value="Tyr_kinase_cat_dom"/>
</dbReference>
<dbReference type="AlphaFoldDB" id="A0A443S5J9"/>
<keyword evidence="13" id="KW-0829">Tyrosine-protein kinase</keyword>
<dbReference type="OrthoDB" id="5984265at2759"/>
<evidence type="ECO:0000256" key="22">
    <source>
        <dbReference type="PIRSR" id="PIRSR000615-3"/>
    </source>
</evidence>
<dbReference type="CDD" id="cd00192">
    <property type="entry name" value="PTKc"/>
    <property type="match status" value="1"/>
</dbReference>
<dbReference type="PROSITE" id="PS50011">
    <property type="entry name" value="PROTEIN_KINASE_DOM"/>
    <property type="match status" value="1"/>
</dbReference>
<evidence type="ECO:0000256" key="16">
    <source>
        <dbReference type="ARBA" id="ARBA00023180"/>
    </source>
</evidence>
<dbReference type="SUPFAM" id="SSF56112">
    <property type="entry name" value="Protein kinase-like (PK-like)"/>
    <property type="match status" value="1"/>
</dbReference>
<dbReference type="Gene3D" id="2.60.40.10">
    <property type="entry name" value="Immunoglobulins"/>
    <property type="match status" value="1"/>
</dbReference>
<keyword evidence="11 24" id="KW-1133">Transmembrane helix</keyword>
<dbReference type="GO" id="GO:0007169">
    <property type="term" value="P:cell surface receptor protein tyrosine kinase signaling pathway"/>
    <property type="evidence" value="ECO:0007669"/>
    <property type="project" value="TreeGrafter"/>
</dbReference>
<dbReference type="InterPro" id="IPR013783">
    <property type="entry name" value="Ig-like_fold"/>
</dbReference>
<dbReference type="EC" id="2.7.10.1" evidence="2"/>
<dbReference type="SMART" id="SM00219">
    <property type="entry name" value="TyrKc"/>
    <property type="match status" value="1"/>
</dbReference>
<evidence type="ECO:0000256" key="5">
    <source>
        <dbReference type="ARBA" id="ARBA00022692"/>
    </source>
</evidence>
<name>A0A443S5J9_9ACAR</name>
<organism evidence="26 27">
    <name type="scientific">Leptotrombidium deliense</name>
    <dbReference type="NCBI Taxonomy" id="299467"/>
    <lineage>
        <taxon>Eukaryota</taxon>
        <taxon>Metazoa</taxon>
        <taxon>Ecdysozoa</taxon>
        <taxon>Arthropoda</taxon>
        <taxon>Chelicerata</taxon>
        <taxon>Arachnida</taxon>
        <taxon>Acari</taxon>
        <taxon>Acariformes</taxon>
        <taxon>Trombidiformes</taxon>
        <taxon>Prostigmata</taxon>
        <taxon>Anystina</taxon>
        <taxon>Parasitengona</taxon>
        <taxon>Trombiculoidea</taxon>
        <taxon>Trombiculidae</taxon>
        <taxon>Leptotrombidium</taxon>
    </lineage>
</organism>
<keyword evidence="7" id="KW-0677">Repeat</keyword>
<evidence type="ECO:0000256" key="3">
    <source>
        <dbReference type="ARBA" id="ARBA00022553"/>
    </source>
</evidence>
<dbReference type="GO" id="GO:0043235">
    <property type="term" value="C:receptor complex"/>
    <property type="evidence" value="ECO:0007669"/>
    <property type="project" value="TreeGrafter"/>
</dbReference>
<dbReference type="InterPro" id="IPR008266">
    <property type="entry name" value="Tyr_kinase_AS"/>
</dbReference>
<feature type="binding site" evidence="21 23">
    <location>
        <position position="205"/>
    </location>
    <ligand>
        <name>ATP</name>
        <dbReference type="ChEBI" id="CHEBI:30616"/>
    </ligand>
</feature>
<comment type="catalytic activity">
    <reaction evidence="18">
        <text>L-tyrosyl-[protein] + ATP = O-phospho-L-tyrosyl-[protein] + ADP + H(+)</text>
        <dbReference type="Rhea" id="RHEA:10596"/>
        <dbReference type="Rhea" id="RHEA-COMP:10136"/>
        <dbReference type="Rhea" id="RHEA-COMP:20101"/>
        <dbReference type="ChEBI" id="CHEBI:15378"/>
        <dbReference type="ChEBI" id="CHEBI:30616"/>
        <dbReference type="ChEBI" id="CHEBI:46858"/>
        <dbReference type="ChEBI" id="CHEBI:61978"/>
        <dbReference type="ChEBI" id="CHEBI:456216"/>
        <dbReference type="EC" id="2.7.10.1"/>
    </reaction>
</comment>
<evidence type="ECO:0000256" key="18">
    <source>
        <dbReference type="ARBA" id="ARBA00051243"/>
    </source>
</evidence>
<evidence type="ECO:0000256" key="20">
    <source>
        <dbReference type="PIRSR" id="PIRSR000615-1"/>
    </source>
</evidence>
<keyword evidence="10 21" id="KW-0067">ATP-binding</keyword>
<keyword evidence="27" id="KW-1185">Reference proteome</keyword>
<evidence type="ECO:0000256" key="7">
    <source>
        <dbReference type="ARBA" id="ARBA00022737"/>
    </source>
</evidence>
<evidence type="ECO:0000256" key="19">
    <source>
        <dbReference type="ARBA" id="ARBA00056965"/>
    </source>
</evidence>
<evidence type="ECO:0000256" key="9">
    <source>
        <dbReference type="ARBA" id="ARBA00022777"/>
    </source>
</evidence>
<evidence type="ECO:0000256" key="8">
    <source>
        <dbReference type="ARBA" id="ARBA00022741"/>
    </source>
</evidence>
<dbReference type="SUPFAM" id="SSF48726">
    <property type="entry name" value="Immunoglobulin"/>
    <property type="match status" value="1"/>
</dbReference>
<dbReference type="PANTHER" id="PTHR24416:SF611">
    <property type="entry name" value="TYROSINE-PROTEIN KINASE TRANSMEMBRANE RECEPTOR ROR"/>
    <property type="match status" value="1"/>
</dbReference>
<dbReference type="InterPro" id="IPR017441">
    <property type="entry name" value="Protein_kinase_ATP_BS"/>
</dbReference>
<dbReference type="Proteomes" id="UP000288716">
    <property type="component" value="Unassembled WGS sequence"/>
</dbReference>
<comment type="function">
    <text evidence="19">Receptor for basic fibroblast growth factor.</text>
</comment>
<evidence type="ECO:0000256" key="1">
    <source>
        <dbReference type="ARBA" id="ARBA00004167"/>
    </source>
</evidence>
<evidence type="ECO:0000313" key="26">
    <source>
        <dbReference type="EMBL" id="RWS22848.1"/>
    </source>
</evidence>
<proteinExistence type="predicted"/>
<feature type="transmembrane region" description="Helical" evidence="24">
    <location>
        <begin position="75"/>
        <end position="96"/>
    </location>
</feature>
<dbReference type="InterPro" id="IPR011009">
    <property type="entry name" value="Kinase-like_dom_sf"/>
</dbReference>
<feature type="active site" description="Proton acceptor" evidence="20">
    <location>
        <position position="302"/>
    </location>
</feature>
<dbReference type="InterPro" id="IPR050122">
    <property type="entry name" value="RTK"/>
</dbReference>
<dbReference type="InterPro" id="IPR000719">
    <property type="entry name" value="Prot_kinase_dom"/>
</dbReference>
<evidence type="ECO:0000256" key="13">
    <source>
        <dbReference type="ARBA" id="ARBA00023137"/>
    </source>
</evidence>
<evidence type="ECO:0000256" key="2">
    <source>
        <dbReference type="ARBA" id="ARBA00011902"/>
    </source>
</evidence>
<dbReference type="InterPro" id="IPR001245">
    <property type="entry name" value="Ser-Thr/Tyr_kinase_cat_dom"/>
</dbReference>
<evidence type="ECO:0000256" key="21">
    <source>
        <dbReference type="PIRSR" id="PIRSR000615-2"/>
    </source>
</evidence>
<dbReference type="FunFam" id="3.30.200.20:FF:000593">
    <property type="entry name" value="Predicted protein"/>
    <property type="match status" value="1"/>
</dbReference>
<dbReference type="Pfam" id="PF07714">
    <property type="entry name" value="PK_Tyr_Ser-Thr"/>
    <property type="match status" value="1"/>
</dbReference>
<dbReference type="InterPro" id="IPR036179">
    <property type="entry name" value="Ig-like_dom_sf"/>
</dbReference>
<dbReference type="EMBL" id="NCKV01007743">
    <property type="protein sequence ID" value="RWS22848.1"/>
    <property type="molecule type" value="Genomic_DNA"/>
</dbReference>
<feature type="binding site" evidence="21">
    <location>
        <position position="306"/>
    </location>
    <ligand>
        <name>ATP</name>
        <dbReference type="ChEBI" id="CHEBI:30616"/>
    </ligand>
</feature>
<accession>A0A443S5J9</accession>
<evidence type="ECO:0000256" key="14">
    <source>
        <dbReference type="ARBA" id="ARBA00023157"/>
    </source>
</evidence>
<feature type="binding site" evidence="21">
    <location>
        <begin position="179"/>
        <end position="186"/>
    </location>
    <ligand>
        <name>ATP</name>
        <dbReference type="ChEBI" id="CHEBI:30616"/>
    </ligand>
</feature>
<keyword evidence="5 24" id="KW-0812">Transmembrane</keyword>
<dbReference type="PRINTS" id="PR00109">
    <property type="entry name" value="TYRKINASE"/>
</dbReference>
<gene>
    <name evidence="26" type="ORF">B4U80_01754</name>
</gene>
<evidence type="ECO:0000256" key="11">
    <source>
        <dbReference type="ARBA" id="ARBA00022989"/>
    </source>
</evidence>
<keyword evidence="8 21" id="KW-0547">Nucleotide-binding</keyword>
<evidence type="ECO:0000256" key="24">
    <source>
        <dbReference type="SAM" id="Phobius"/>
    </source>
</evidence>
<keyword evidence="9" id="KW-0418">Kinase</keyword>
<dbReference type="STRING" id="299467.A0A443S5J9"/>
<dbReference type="GO" id="GO:0046872">
    <property type="term" value="F:metal ion binding"/>
    <property type="evidence" value="ECO:0007669"/>
    <property type="project" value="UniProtKB-KW"/>
</dbReference>